<dbReference type="Gene3D" id="2.40.160.10">
    <property type="entry name" value="Porin"/>
    <property type="match status" value="1"/>
</dbReference>
<keyword evidence="2" id="KW-1185">Reference proteome</keyword>
<proteinExistence type="predicted"/>
<dbReference type="InterPro" id="IPR023614">
    <property type="entry name" value="Porin_dom_sf"/>
</dbReference>
<dbReference type="InterPro" id="IPR017467">
    <property type="entry name" value="CHP03016_PEP-CTERM"/>
</dbReference>
<protein>
    <submittedName>
        <fullName evidence="1">TIGR03016 family PEP-CTERM system-associated outer membrane protein</fullName>
    </submittedName>
</protein>
<evidence type="ECO:0000313" key="2">
    <source>
        <dbReference type="Proteomes" id="UP000282818"/>
    </source>
</evidence>
<gene>
    <name evidence="1" type="ORF">EOE65_10660</name>
</gene>
<organism evidence="1 2">
    <name type="scientific">Neptunomonas marina</name>
    <dbReference type="NCBI Taxonomy" id="1815562"/>
    <lineage>
        <taxon>Bacteria</taxon>
        <taxon>Pseudomonadati</taxon>
        <taxon>Pseudomonadota</taxon>
        <taxon>Gammaproteobacteria</taxon>
        <taxon>Oceanospirillales</taxon>
        <taxon>Oceanospirillaceae</taxon>
        <taxon>Neptunomonas</taxon>
    </lineage>
</organism>
<dbReference type="Proteomes" id="UP000282818">
    <property type="component" value="Unassembled WGS sequence"/>
</dbReference>
<sequence>MDTDMGMVMAGVRRKDHCRLVVCGLSACVAFSVTQAQARDWKTEAGFSVSSIYSDNGSSDDESGSSEFVTKVSPNLLIKRDGGRARFSFIGSAELTAGGEDVDRFSPRISSSFDTELIENFAYLDTNLQVSQRSIDALGPTNGDDPLNRNSNRTETYTYRIEPYLQKTYQNGNRFKLATFFQGQESSDDSVSGADTSGAEFEVARELAGSKATVSLSADYRDTDTDNSASSFSTIQAGLGYQFTEHFALTGTIGRENNDFETVRDTNDGRIWKVGAVWTPSSRTRLNVGYVDRFFGSTPTLELSHKLKRSVLTLSYSRDLSDSNSLIEGQSTFSDRDAAGDPVDPFTQLVQQLSANSVTEGAFINEKLKLGWSVSGRRSKFGLDISYSNLDYEDGRDDEEVSELGLSFSRQISRVSTLNVGLIGTRSSRGTEEADEYELRLGWDRRLDDDTSVGFLYQFIDRDANVGDSYQENRIQLRFTTRL</sequence>
<dbReference type="AlphaFoldDB" id="A0A437Q893"/>
<dbReference type="EMBL" id="SACQ01000004">
    <property type="protein sequence ID" value="RVU30761.1"/>
    <property type="molecule type" value="Genomic_DNA"/>
</dbReference>
<accession>A0A437Q893</accession>
<comment type="caution">
    <text evidence="1">The sequence shown here is derived from an EMBL/GenBank/DDBJ whole genome shotgun (WGS) entry which is preliminary data.</text>
</comment>
<reference evidence="1 2" key="1">
    <citation type="submission" date="2019-01" db="EMBL/GenBank/DDBJ databases">
        <authorList>
            <person name="Chen W.-M."/>
        </authorList>
    </citation>
    <scope>NUCLEOTIDE SEQUENCE [LARGE SCALE GENOMIC DNA]</scope>
    <source>
        <strain evidence="1 2">HPM-16</strain>
    </source>
</reference>
<dbReference type="SUPFAM" id="SSF56935">
    <property type="entry name" value="Porins"/>
    <property type="match status" value="1"/>
</dbReference>
<dbReference type="NCBIfam" id="TIGR03016">
    <property type="entry name" value="pepcterm_hypo_1"/>
    <property type="match status" value="1"/>
</dbReference>
<evidence type="ECO:0000313" key="1">
    <source>
        <dbReference type="EMBL" id="RVU30761.1"/>
    </source>
</evidence>
<name>A0A437Q893_9GAMM</name>